<evidence type="ECO:0000259" key="14">
    <source>
        <dbReference type="PROSITE" id="PS50157"/>
    </source>
</evidence>
<dbReference type="GO" id="GO:0003677">
    <property type="term" value="F:DNA binding"/>
    <property type="evidence" value="ECO:0007669"/>
    <property type="project" value="UniProtKB-KW"/>
</dbReference>
<dbReference type="FunFam" id="3.30.160.60:FF:000725">
    <property type="entry name" value="zinc finger protein 205 isoform X1"/>
    <property type="match status" value="1"/>
</dbReference>
<feature type="region of interest" description="Disordered" evidence="13">
    <location>
        <begin position="1"/>
        <end position="34"/>
    </location>
</feature>
<feature type="domain" description="C2H2-type" evidence="14">
    <location>
        <begin position="324"/>
        <end position="351"/>
    </location>
</feature>
<dbReference type="GO" id="GO:0005634">
    <property type="term" value="C:nucleus"/>
    <property type="evidence" value="ECO:0007669"/>
    <property type="project" value="UniProtKB-SubCell"/>
</dbReference>
<evidence type="ECO:0000256" key="2">
    <source>
        <dbReference type="ARBA" id="ARBA00006991"/>
    </source>
</evidence>
<dbReference type="CDD" id="cd07765">
    <property type="entry name" value="KRAB_A-box"/>
    <property type="match status" value="1"/>
</dbReference>
<dbReference type="Proteomes" id="UP000527355">
    <property type="component" value="Unassembled WGS sequence"/>
</dbReference>
<gene>
    <name evidence="16" type="ORF">mMyoMyo1_020927</name>
</gene>
<dbReference type="Gene3D" id="6.10.140.140">
    <property type="match status" value="1"/>
</dbReference>
<name>A0A7J7Y3A4_MYOMY</name>
<dbReference type="PROSITE" id="PS00028">
    <property type="entry name" value="ZINC_FINGER_C2H2_1"/>
    <property type="match status" value="6"/>
</dbReference>
<keyword evidence="8" id="KW-0238">DNA-binding</keyword>
<feature type="compositionally biased region" description="Basic and acidic residues" evidence="13">
    <location>
        <begin position="242"/>
        <end position="257"/>
    </location>
</feature>
<evidence type="ECO:0000256" key="4">
    <source>
        <dbReference type="ARBA" id="ARBA00022737"/>
    </source>
</evidence>
<dbReference type="PANTHER" id="PTHR23234:SF8">
    <property type="entry name" value="C2H2-TYPE DOMAIN-CONTAINING PROTEIN"/>
    <property type="match status" value="1"/>
</dbReference>
<dbReference type="AlphaFoldDB" id="A0A7J7Y3A4"/>
<dbReference type="FunFam" id="3.30.160.60:FF:000070">
    <property type="entry name" value="zinc finger protein 689 isoform X1"/>
    <property type="match status" value="1"/>
</dbReference>
<evidence type="ECO:0000313" key="17">
    <source>
        <dbReference type="Proteomes" id="UP000527355"/>
    </source>
</evidence>
<dbReference type="Pfam" id="PF00096">
    <property type="entry name" value="zf-C2H2"/>
    <property type="match status" value="7"/>
</dbReference>
<dbReference type="SUPFAM" id="SSF109640">
    <property type="entry name" value="KRAB domain (Kruppel-associated box)"/>
    <property type="match status" value="1"/>
</dbReference>
<evidence type="ECO:0000256" key="12">
    <source>
        <dbReference type="PROSITE-ProRule" id="PRU00042"/>
    </source>
</evidence>
<feature type="region of interest" description="Disordered" evidence="13">
    <location>
        <begin position="177"/>
        <end position="292"/>
    </location>
</feature>
<keyword evidence="4" id="KW-0677">Repeat</keyword>
<evidence type="ECO:0000256" key="7">
    <source>
        <dbReference type="ARBA" id="ARBA00023015"/>
    </source>
</evidence>
<dbReference type="FunFam" id="3.30.160.60:FF:000781">
    <property type="entry name" value="zinc finger protein 205 isoform X1"/>
    <property type="match status" value="1"/>
</dbReference>
<dbReference type="FunFam" id="3.30.160.60:FF:000853">
    <property type="entry name" value="zinc finger protein 205 isoform X1"/>
    <property type="match status" value="1"/>
</dbReference>
<sequence>MSADRGGIRATQDKERAREVPGPGHPCQEMLSESKEMVPLGAAQESAYIKTELQEPHPEEALQEDKAQGAWSWGRLSQGSKEKAPFLPGGALPSPQIPVLSHEGRTRDRQMAAALLTAWSQMPVTFEDVALYLSREEWGQLDHSQQSFYRDVLQKRNGLALGFPFSRTFWASQVQGKGEASSSCRQMGDEEEKRGAVEVRKEDPASSLAVPGDVKSSRTRAGRAQDVLPCGWQAASSQRTGPAKDEGQPGPPEERQLDPALSDTDLLEKPSEGETGAPESGEEGLAPDGDTSKKTYKCEQCGKGFSWHSHLVTHRRTHTGEKPYACTDCGKRFGRSSHLIQHQIIHTGEKPYTCPSCWKSFSHHSTLIQHQRIHTGEKPYVCDRCAKRFTRRSDLVTHQGTHTGAKPHKCPVCSKCFTQSSALVTHQRTHTGVKPYPCPECGKCFSQRSNLIAHNRTHTGEKPYHCLDCGKSFSHSSHLTAHQRTREERGQLQWQ</sequence>
<keyword evidence="17" id="KW-1185">Reference proteome</keyword>
<feature type="domain" description="C2H2-type" evidence="14">
    <location>
        <begin position="380"/>
        <end position="407"/>
    </location>
</feature>
<accession>A0A7J7Y3A4</accession>
<evidence type="ECO:0000313" key="16">
    <source>
        <dbReference type="EMBL" id="KAF6356457.1"/>
    </source>
</evidence>
<keyword evidence="5 12" id="KW-0863">Zinc-finger</keyword>
<evidence type="ECO:0000259" key="15">
    <source>
        <dbReference type="PROSITE" id="PS50805"/>
    </source>
</evidence>
<evidence type="ECO:0000256" key="9">
    <source>
        <dbReference type="ARBA" id="ARBA00023163"/>
    </source>
</evidence>
<dbReference type="InterPro" id="IPR001909">
    <property type="entry name" value="KRAB"/>
</dbReference>
<feature type="domain" description="KRAB" evidence="15">
    <location>
        <begin position="124"/>
        <end position="193"/>
    </location>
</feature>
<dbReference type="InterPro" id="IPR036236">
    <property type="entry name" value="Znf_C2H2_sf"/>
</dbReference>
<evidence type="ECO:0000256" key="11">
    <source>
        <dbReference type="ARBA" id="ARBA00067662"/>
    </source>
</evidence>
<dbReference type="SMART" id="SM00349">
    <property type="entry name" value="KRAB"/>
    <property type="match status" value="1"/>
</dbReference>
<keyword evidence="7" id="KW-0805">Transcription regulation</keyword>
<evidence type="ECO:0000256" key="5">
    <source>
        <dbReference type="ARBA" id="ARBA00022771"/>
    </source>
</evidence>
<dbReference type="FunFam" id="3.30.160.60:FF:000953">
    <property type="entry name" value="Zinc finger protein 691"/>
    <property type="match status" value="1"/>
</dbReference>
<dbReference type="PROSITE" id="PS50157">
    <property type="entry name" value="ZINC_FINGER_C2H2_2"/>
    <property type="match status" value="7"/>
</dbReference>
<protein>
    <recommendedName>
        <fullName evidence="11">Transcriptional repressor RHIT</fullName>
    </recommendedName>
</protein>
<evidence type="ECO:0000256" key="3">
    <source>
        <dbReference type="ARBA" id="ARBA00022723"/>
    </source>
</evidence>
<dbReference type="Pfam" id="PF01352">
    <property type="entry name" value="KRAB"/>
    <property type="match status" value="1"/>
</dbReference>
<keyword evidence="6" id="KW-0862">Zinc</keyword>
<dbReference type="PANTHER" id="PTHR23234">
    <property type="entry name" value="ZNF44 PROTEIN"/>
    <property type="match status" value="1"/>
</dbReference>
<organism evidence="16 17">
    <name type="scientific">Myotis myotis</name>
    <name type="common">Greater mouse-eared bat</name>
    <name type="synonym">Vespertilio myotis</name>
    <dbReference type="NCBI Taxonomy" id="51298"/>
    <lineage>
        <taxon>Eukaryota</taxon>
        <taxon>Metazoa</taxon>
        <taxon>Chordata</taxon>
        <taxon>Craniata</taxon>
        <taxon>Vertebrata</taxon>
        <taxon>Euteleostomi</taxon>
        <taxon>Mammalia</taxon>
        <taxon>Eutheria</taxon>
        <taxon>Laurasiatheria</taxon>
        <taxon>Chiroptera</taxon>
        <taxon>Yangochiroptera</taxon>
        <taxon>Vespertilionidae</taxon>
        <taxon>Myotis</taxon>
    </lineage>
</organism>
<feature type="domain" description="C2H2-type" evidence="14">
    <location>
        <begin position="296"/>
        <end position="323"/>
    </location>
</feature>
<feature type="domain" description="C2H2-type" evidence="14">
    <location>
        <begin position="408"/>
        <end position="435"/>
    </location>
</feature>
<keyword evidence="9" id="KW-0804">Transcription</keyword>
<keyword evidence="10" id="KW-0539">Nucleus</keyword>
<dbReference type="GO" id="GO:0008270">
    <property type="term" value="F:zinc ion binding"/>
    <property type="evidence" value="ECO:0007669"/>
    <property type="project" value="UniProtKB-KW"/>
</dbReference>
<dbReference type="FunFam" id="3.30.160.60:FF:001010">
    <property type="entry name" value="zinc finger protein 64 isoform X3"/>
    <property type="match status" value="1"/>
</dbReference>
<dbReference type="GO" id="GO:0000122">
    <property type="term" value="P:negative regulation of transcription by RNA polymerase II"/>
    <property type="evidence" value="ECO:0007669"/>
    <property type="project" value="UniProtKB-ARBA"/>
</dbReference>
<comment type="caution">
    <text evidence="16">The sequence shown here is derived from an EMBL/GenBank/DDBJ whole genome shotgun (WGS) entry which is preliminary data.</text>
</comment>
<feature type="domain" description="C2H2-type" evidence="14">
    <location>
        <begin position="436"/>
        <end position="463"/>
    </location>
</feature>
<keyword evidence="3" id="KW-0479">Metal-binding</keyword>
<dbReference type="PROSITE" id="PS50805">
    <property type="entry name" value="KRAB"/>
    <property type="match status" value="1"/>
</dbReference>
<evidence type="ECO:0000256" key="1">
    <source>
        <dbReference type="ARBA" id="ARBA00004123"/>
    </source>
</evidence>
<dbReference type="InterPro" id="IPR050758">
    <property type="entry name" value="Znf_C2H2-type"/>
</dbReference>
<proteinExistence type="inferred from homology"/>
<dbReference type="SUPFAM" id="SSF57667">
    <property type="entry name" value="beta-beta-alpha zinc fingers"/>
    <property type="match status" value="4"/>
</dbReference>
<evidence type="ECO:0000256" key="13">
    <source>
        <dbReference type="SAM" id="MobiDB-lite"/>
    </source>
</evidence>
<dbReference type="VEuPathDB" id="HostDB:GeneID_118656845"/>
<feature type="domain" description="C2H2-type" evidence="14">
    <location>
        <begin position="464"/>
        <end position="491"/>
    </location>
</feature>
<dbReference type="InterPro" id="IPR013087">
    <property type="entry name" value="Znf_C2H2_type"/>
</dbReference>
<evidence type="ECO:0000256" key="8">
    <source>
        <dbReference type="ARBA" id="ARBA00023125"/>
    </source>
</evidence>
<dbReference type="Gene3D" id="3.30.160.60">
    <property type="entry name" value="Classic Zinc Finger"/>
    <property type="match status" value="7"/>
</dbReference>
<dbReference type="SMART" id="SM00355">
    <property type="entry name" value="ZnF_C2H2"/>
    <property type="match status" value="7"/>
</dbReference>
<dbReference type="InterPro" id="IPR036051">
    <property type="entry name" value="KRAB_dom_sf"/>
</dbReference>
<feature type="compositionally biased region" description="Basic and acidic residues" evidence="13">
    <location>
        <begin position="187"/>
        <end position="204"/>
    </location>
</feature>
<reference evidence="16 17" key="1">
    <citation type="journal article" date="2020" name="Nature">
        <title>Six reference-quality genomes reveal evolution of bat adaptations.</title>
        <authorList>
            <person name="Jebb D."/>
            <person name="Huang Z."/>
            <person name="Pippel M."/>
            <person name="Hughes G.M."/>
            <person name="Lavrichenko K."/>
            <person name="Devanna P."/>
            <person name="Winkler S."/>
            <person name="Jermiin L.S."/>
            <person name="Skirmuntt E.C."/>
            <person name="Katzourakis A."/>
            <person name="Burkitt-Gray L."/>
            <person name="Ray D.A."/>
            <person name="Sullivan K.A.M."/>
            <person name="Roscito J.G."/>
            <person name="Kirilenko B.M."/>
            <person name="Davalos L.M."/>
            <person name="Corthals A.P."/>
            <person name="Power M.L."/>
            <person name="Jones G."/>
            <person name="Ransome R.D."/>
            <person name="Dechmann D.K.N."/>
            <person name="Locatelli A.G."/>
            <person name="Puechmaille S.J."/>
            <person name="Fedrigo O."/>
            <person name="Jarvis E.D."/>
            <person name="Hiller M."/>
            <person name="Vernes S.C."/>
            <person name="Myers E.W."/>
            <person name="Teeling E.C."/>
        </authorList>
    </citation>
    <scope>NUCLEOTIDE SEQUENCE [LARGE SCALE GENOMIC DNA]</scope>
    <source>
        <strain evidence="16">MMyoMyo1</strain>
        <tissue evidence="16">Flight muscle</tissue>
    </source>
</reference>
<evidence type="ECO:0000256" key="10">
    <source>
        <dbReference type="ARBA" id="ARBA00023242"/>
    </source>
</evidence>
<comment type="similarity">
    <text evidence="2">Belongs to the krueppel C2H2-type zinc-finger protein family.</text>
</comment>
<feature type="domain" description="C2H2-type" evidence="14">
    <location>
        <begin position="352"/>
        <end position="379"/>
    </location>
</feature>
<evidence type="ECO:0000256" key="6">
    <source>
        <dbReference type="ARBA" id="ARBA00022833"/>
    </source>
</evidence>
<dbReference type="FunFam" id="3.30.160.60:FF:000681">
    <property type="entry name" value="zinc finger protein 205 isoform X1"/>
    <property type="match status" value="1"/>
</dbReference>
<dbReference type="EMBL" id="JABWUV010000005">
    <property type="protein sequence ID" value="KAF6356457.1"/>
    <property type="molecule type" value="Genomic_DNA"/>
</dbReference>
<comment type="subcellular location">
    <subcellularLocation>
        <location evidence="1">Nucleus</location>
    </subcellularLocation>
</comment>